<evidence type="ECO:0000313" key="9">
    <source>
        <dbReference type="Proteomes" id="UP000198609"/>
    </source>
</evidence>
<dbReference type="GO" id="GO:0004803">
    <property type="term" value="F:transposase activity"/>
    <property type="evidence" value="ECO:0007669"/>
    <property type="project" value="UniProtKB-UniRule"/>
</dbReference>
<keyword evidence="6" id="KW-0814">Transposable element</keyword>
<comment type="function">
    <text evidence="1 6">Required for the transposition of the insertion element.</text>
</comment>
<protein>
    <recommendedName>
        <fullName evidence="6">Mutator family transposase</fullName>
    </recommendedName>
</protein>
<keyword evidence="3 6" id="KW-0815">Transposition</keyword>
<dbReference type="EMBL" id="FNST01000002">
    <property type="protein sequence ID" value="SEB59494.1"/>
    <property type="molecule type" value="Genomic_DNA"/>
</dbReference>
<dbReference type="PANTHER" id="PTHR33217">
    <property type="entry name" value="TRANSPOSASE FOR INSERTION SEQUENCE ELEMENT IS1081"/>
    <property type="match status" value="1"/>
</dbReference>
<evidence type="ECO:0000259" key="7">
    <source>
        <dbReference type="Pfam" id="PF14690"/>
    </source>
</evidence>
<evidence type="ECO:0000313" key="8">
    <source>
        <dbReference type="EMBL" id="SEB59494.1"/>
    </source>
</evidence>
<organism evidence="8 9">
    <name type="scientific">Streptomyces melanosporofaciens</name>
    <dbReference type="NCBI Taxonomy" id="67327"/>
    <lineage>
        <taxon>Bacteria</taxon>
        <taxon>Bacillati</taxon>
        <taxon>Actinomycetota</taxon>
        <taxon>Actinomycetes</taxon>
        <taxon>Kitasatosporales</taxon>
        <taxon>Streptomycetaceae</taxon>
        <taxon>Streptomyces</taxon>
        <taxon>Streptomyces violaceusniger group</taxon>
    </lineage>
</organism>
<evidence type="ECO:0000256" key="4">
    <source>
        <dbReference type="ARBA" id="ARBA00023125"/>
    </source>
</evidence>
<evidence type="ECO:0000256" key="2">
    <source>
        <dbReference type="ARBA" id="ARBA00010961"/>
    </source>
</evidence>
<dbReference type="Pfam" id="PF00872">
    <property type="entry name" value="Transposase_mut"/>
    <property type="match status" value="1"/>
</dbReference>
<gene>
    <name evidence="8" type="ORF">SAMN04490356_0828</name>
</gene>
<dbReference type="Proteomes" id="UP000198609">
    <property type="component" value="Unassembled WGS sequence"/>
</dbReference>
<dbReference type="InterPro" id="IPR029261">
    <property type="entry name" value="Transposase_Znf"/>
</dbReference>
<keyword evidence="5 6" id="KW-0233">DNA recombination</keyword>
<dbReference type="PANTHER" id="PTHR33217:SF8">
    <property type="entry name" value="MUTATOR FAMILY TRANSPOSASE"/>
    <property type="match status" value="1"/>
</dbReference>
<reference evidence="9" key="1">
    <citation type="submission" date="2016-10" db="EMBL/GenBank/DDBJ databases">
        <authorList>
            <person name="Varghese N."/>
            <person name="Submissions S."/>
        </authorList>
    </citation>
    <scope>NUCLEOTIDE SEQUENCE [LARGE SCALE GENOMIC DNA]</scope>
    <source>
        <strain evidence="9">DSM 40318</strain>
    </source>
</reference>
<comment type="similarity">
    <text evidence="2 6">Belongs to the transposase mutator family.</text>
</comment>
<sequence>MRLLRNSFRYAARQDWDKIAKLLESLYTAATEGTALDRFAEFTDPWDRKYPAIVKPWESEWEEFTPFLRFDTEVRRIVCTTNAIESVNARSASGQGPRTLSERASSVEARLHGRDVNALVGPVFSGCRRVVEGVPDEGEVIRVTARAQDGAVSCPACGRLTGRVYGFHRRTVADVPVDGRRVLVSGGAADGVPGAGVWAPDVP</sequence>
<proteinExistence type="inferred from homology"/>
<accession>A0A1H4KLR3</accession>
<name>A0A1H4KLR3_STRMJ</name>
<evidence type="ECO:0000256" key="1">
    <source>
        <dbReference type="ARBA" id="ARBA00002190"/>
    </source>
</evidence>
<keyword evidence="4 6" id="KW-0238">DNA-binding</keyword>
<dbReference type="AlphaFoldDB" id="A0A1H4KLR3"/>
<feature type="domain" description="Transposase IS204/IS1001/IS1096/IS1165 zinc-finger" evidence="7">
    <location>
        <begin position="152"/>
        <end position="183"/>
    </location>
</feature>
<dbReference type="GO" id="GO:0006313">
    <property type="term" value="P:DNA transposition"/>
    <property type="evidence" value="ECO:0007669"/>
    <property type="project" value="UniProtKB-UniRule"/>
</dbReference>
<dbReference type="Pfam" id="PF14690">
    <property type="entry name" value="Zn_ribbon_ISL3"/>
    <property type="match status" value="1"/>
</dbReference>
<dbReference type="InterPro" id="IPR001207">
    <property type="entry name" value="Transposase_mutator"/>
</dbReference>
<evidence type="ECO:0000256" key="5">
    <source>
        <dbReference type="ARBA" id="ARBA00023172"/>
    </source>
</evidence>
<dbReference type="GO" id="GO:0003677">
    <property type="term" value="F:DNA binding"/>
    <property type="evidence" value="ECO:0007669"/>
    <property type="project" value="UniProtKB-UniRule"/>
</dbReference>
<keyword evidence="9" id="KW-1185">Reference proteome</keyword>
<evidence type="ECO:0000256" key="6">
    <source>
        <dbReference type="RuleBase" id="RU365089"/>
    </source>
</evidence>
<evidence type="ECO:0000256" key="3">
    <source>
        <dbReference type="ARBA" id="ARBA00022578"/>
    </source>
</evidence>